<keyword evidence="3" id="KW-1185">Reference proteome</keyword>
<dbReference type="Proteomes" id="UP001327219">
    <property type="component" value="Chromosome"/>
</dbReference>
<accession>A0ABZ0UMA1</accession>
<dbReference type="InterPro" id="IPR029787">
    <property type="entry name" value="Nucleotide_cyclase"/>
</dbReference>
<dbReference type="PROSITE" id="PS50887">
    <property type="entry name" value="GGDEF"/>
    <property type="match status" value="1"/>
</dbReference>
<sequence>MFKNHLLGIFSQIATYCLTSEARLFQLGVINIDNFAIIEQHFDSQSTQYIGEKIRKSLRKSTRDQFFLQKLDYNSYVLAVPYENHKYVVRLIEKLIEDVNLGNDEFCSNSLFFLVKIGLAQYSRDGIMEESFNCAQIALFECRHEKNNNYSFYDLSLARIQKQINYTDLLGVFMGALKDKIRINVMV</sequence>
<name>A0ABZ0UMA1_9RICK</name>
<evidence type="ECO:0000259" key="1">
    <source>
        <dbReference type="PROSITE" id="PS50887"/>
    </source>
</evidence>
<gene>
    <name evidence="2" type="ORF">Bandiella_00749</name>
</gene>
<dbReference type="InterPro" id="IPR043128">
    <property type="entry name" value="Rev_trsase/Diguanyl_cyclase"/>
</dbReference>
<dbReference type="RefSeq" id="WP_323733359.1">
    <property type="nucleotide sequence ID" value="NZ_CP110820.1"/>
</dbReference>
<reference evidence="2 3" key="1">
    <citation type="submission" date="2022-11" db="EMBL/GenBank/DDBJ databases">
        <title>Host association and intracellularity evolved multiple times independently in the Rickettsiales.</title>
        <authorList>
            <person name="Castelli M."/>
            <person name="Nardi T."/>
            <person name="Gammuto L."/>
            <person name="Bellinzona G."/>
            <person name="Sabaneyeva E."/>
            <person name="Potekhin A."/>
            <person name="Serra V."/>
            <person name="Petroni G."/>
            <person name="Sassera D."/>
        </authorList>
    </citation>
    <scope>NUCLEOTIDE SEQUENCE [LARGE SCALE GENOMIC DNA]</scope>
    <source>
        <strain evidence="2 3">NDG2</strain>
    </source>
</reference>
<dbReference type="InterPro" id="IPR000160">
    <property type="entry name" value="GGDEF_dom"/>
</dbReference>
<organism evidence="2 3">
    <name type="scientific">Candidatus Bandiella euplotis</name>
    <dbReference type="NCBI Taxonomy" id="1664265"/>
    <lineage>
        <taxon>Bacteria</taxon>
        <taxon>Pseudomonadati</taxon>
        <taxon>Pseudomonadota</taxon>
        <taxon>Alphaproteobacteria</taxon>
        <taxon>Rickettsiales</taxon>
        <taxon>Candidatus Midichloriaceae</taxon>
        <taxon>Candidatus Bandiella</taxon>
    </lineage>
</organism>
<dbReference type="SUPFAM" id="SSF55073">
    <property type="entry name" value="Nucleotide cyclase"/>
    <property type="match status" value="1"/>
</dbReference>
<protein>
    <recommendedName>
        <fullName evidence="1">GGDEF domain-containing protein</fullName>
    </recommendedName>
</protein>
<feature type="domain" description="GGDEF" evidence="1">
    <location>
        <begin position="23"/>
        <end position="155"/>
    </location>
</feature>
<proteinExistence type="predicted"/>
<dbReference type="Gene3D" id="3.30.70.270">
    <property type="match status" value="1"/>
</dbReference>
<evidence type="ECO:0000313" key="2">
    <source>
        <dbReference type="EMBL" id="WPX96632.1"/>
    </source>
</evidence>
<dbReference type="EMBL" id="CP110820">
    <property type="protein sequence ID" value="WPX96632.1"/>
    <property type="molecule type" value="Genomic_DNA"/>
</dbReference>
<evidence type="ECO:0000313" key="3">
    <source>
        <dbReference type="Proteomes" id="UP001327219"/>
    </source>
</evidence>